<evidence type="ECO:0000256" key="1">
    <source>
        <dbReference type="ARBA" id="ARBA00004196"/>
    </source>
</evidence>
<dbReference type="CDD" id="cd14659">
    <property type="entry name" value="Imelysin-like_IPPA"/>
    <property type="match status" value="1"/>
</dbReference>
<dbReference type="EMBL" id="PEIB01000003">
    <property type="protein sequence ID" value="RXJ74210.1"/>
    <property type="molecule type" value="Genomic_DNA"/>
</dbReference>
<evidence type="ECO:0000256" key="3">
    <source>
        <dbReference type="SAM" id="SignalP"/>
    </source>
</evidence>
<evidence type="ECO:0000256" key="2">
    <source>
        <dbReference type="ARBA" id="ARBA00022729"/>
    </source>
</evidence>
<feature type="domain" description="Imelysin-like" evidence="4">
    <location>
        <begin position="46"/>
        <end position="317"/>
    </location>
</feature>
<dbReference type="Pfam" id="PF09375">
    <property type="entry name" value="Peptidase_M75"/>
    <property type="match status" value="1"/>
</dbReference>
<comment type="caution">
    <text evidence="5">The sequence shown here is derived from an EMBL/GenBank/DDBJ whole genome shotgun (WGS) entry which is preliminary data.</text>
</comment>
<feature type="signal peptide" evidence="3">
    <location>
        <begin position="1"/>
        <end position="22"/>
    </location>
</feature>
<keyword evidence="2 3" id="KW-0732">Signal</keyword>
<dbReference type="InterPro" id="IPR018976">
    <property type="entry name" value="Imelysin-like"/>
</dbReference>
<feature type="chain" id="PRO_5020337370" evidence="3">
    <location>
        <begin position="23"/>
        <end position="343"/>
    </location>
</feature>
<dbReference type="InterPro" id="IPR034984">
    <property type="entry name" value="Imelysin-like_IPPA"/>
</dbReference>
<keyword evidence="6" id="KW-1185">Reference proteome</keyword>
<evidence type="ECO:0000259" key="4">
    <source>
        <dbReference type="Pfam" id="PF09375"/>
    </source>
</evidence>
<dbReference type="AlphaFoldDB" id="A0A4Q0YSJ9"/>
<organism evidence="5 6">
    <name type="scientific">Veronia nyctiphanis</name>
    <dbReference type="NCBI Taxonomy" id="1278244"/>
    <lineage>
        <taxon>Bacteria</taxon>
        <taxon>Pseudomonadati</taxon>
        <taxon>Pseudomonadota</taxon>
        <taxon>Gammaproteobacteria</taxon>
        <taxon>Vibrionales</taxon>
        <taxon>Vibrionaceae</taxon>
        <taxon>Veronia</taxon>
    </lineage>
</organism>
<sequence>MKISNVNLSRLFLLPTFCVSLAQLTGCQSANQLQPNVRLWHVQQESADAFSREANALNQSVHRYCIHEGSHPELLLNLRKDWKETMNAWMSLQGVDMGSEELLSLSWQIQFYPDKKNTTGRKISELLKQDTPLTSEYIAAQSVAVQGLGAMEWMLFDSTSDMLTPRHCELAVAISQHLSRSARAYREAWEINPFSMADEMAETRNTLSALSHQLDRVMKKLSMPLGKPGLPKSYQAEAWRSQQSLAFLKQSIISMSRLYQADLNVLLREKGHEALAARLSEHWRIALDSVPESDGMRGRLETVRGYQSLLTVYNNLEYIQLAISDEVAPLLGVVVGFNSTDGD</sequence>
<dbReference type="Proteomes" id="UP000290287">
    <property type="component" value="Unassembled WGS sequence"/>
</dbReference>
<protein>
    <submittedName>
        <fullName evidence="5">Iron-regulated protein A</fullName>
    </submittedName>
</protein>
<dbReference type="RefSeq" id="WP_129121172.1">
    <property type="nucleotide sequence ID" value="NZ_PEIB01000003.1"/>
</dbReference>
<evidence type="ECO:0000313" key="6">
    <source>
        <dbReference type="Proteomes" id="UP000290287"/>
    </source>
</evidence>
<reference evidence="5 6" key="1">
    <citation type="submission" date="2017-10" db="EMBL/GenBank/DDBJ databases">
        <title>Nyctiphanis sp. nov., isolated from the stomach of the euphausiid Nyctiphanes simplex (Hansen, 1911) in the Gulf of California.</title>
        <authorList>
            <person name="Gomez-Gil B."/>
            <person name="Aguilar-Mendez M."/>
            <person name="Lopez-Cortes A."/>
            <person name="Gomez-Gutierrez J."/>
            <person name="Roque A."/>
            <person name="Lang E."/>
            <person name="Gonzalez-Castillo A."/>
        </authorList>
    </citation>
    <scope>NUCLEOTIDE SEQUENCE [LARGE SCALE GENOMIC DNA]</scope>
    <source>
        <strain evidence="5 6">CAIM 600</strain>
    </source>
</reference>
<accession>A0A4Q0YSJ9</accession>
<evidence type="ECO:0000313" key="5">
    <source>
        <dbReference type="EMBL" id="RXJ74210.1"/>
    </source>
</evidence>
<gene>
    <name evidence="5" type="ORF">CS022_03825</name>
</gene>
<dbReference type="InterPro" id="IPR038352">
    <property type="entry name" value="Imelysin_sf"/>
</dbReference>
<dbReference type="Gene3D" id="1.20.1420.20">
    <property type="entry name" value="M75 peptidase, HXXE motif"/>
    <property type="match status" value="1"/>
</dbReference>
<proteinExistence type="predicted"/>
<dbReference type="OrthoDB" id="5729110at2"/>
<name>A0A4Q0YSJ9_9GAMM</name>
<dbReference type="GO" id="GO:0030313">
    <property type="term" value="C:cell envelope"/>
    <property type="evidence" value="ECO:0007669"/>
    <property type="project" value="UniProtKB-SubCell"/>
</dbReference>
<comment type="subcellular location">
    <subcellularLocation>
        <location evidence="1">Cell envelope</location>
    </subcellularLocation>
</comment>